<dbReference type="Proteomes" id="UP000028511">
    <property type="component" value="Unassembled WGS sequence"/>
</dbReference>
<gene>
    <name evidence="1" type="ORF">XBP1_660008</name>
</gene>
<reference evidence="1" key="1">
    <citation type="submission" date="2013-07" db="EMBL/GenBank/DDBJ databases">
        <title>Sub-species coevolution in mutualistic symbiosis.</title>
        <authorList>
            <person name="Murfin K."/>
            <person name="Klassen J."/>
            <person name="Lee M."/>
            <person name="Forst S."/>
            <person name="Stock P."/>
            <person name="Goodrich-Blair H."/>
        </authorList>
    </citation>
    <scope>NUCLEOTIDE SEQUENCE [LARGE SCALE GENOMIC DNA]</scope>
    <source>
        <strain evidence="1">Puntauvense</strain>
    </source>
</reference>
<dbReference type="RefSeq" id="WP_071826715.1">
    <property type="nucleotide sequence ID" value="NZ_CAWLWN010000063.1"/>
</dbReference>
<evidence type="ECO:0000313" key="1">
    <source>
        <dbReference type="EMBL" id="CDG99012.1"/>
    </source>
</evidence>
<dbReference type="AlphaFoldDB" id="A0A077NL33"/>
<dbReference type="HOGENOM" id="CLU_036711_0_0_6"/>
<sequence>MNVFESHELVDLQPKTKQELNEEYFFEFPGIYGMQGKNRFIQLSVPFRMLKRVLASDDSGHVLDRSQREINRNRVNGIYNYLMNSRENNSDICLPPLVGNCDQNIDFQVFCNSVVGMARIPMDSVITLFDGQHRAAAIMKFADKCLDHYSIPIMMYEKLELKTRQQFFSDINNNASKPSATISMAYNGRDKLTSMVRDILKENPVLSDATDFEHNVVKSKSDYFVSFKALCDATRKFAVNGEQIASAEEIDAVWSSWVNFSALNDIKGVVEQVQYRKEYIQFHAVMVNAFGYAVRQLAQETELKKIPAMIDSFAVEIDASKREEFFFIKNWNGICTRVENDRATIIASVNAQKAAAEKLADAIRRRSV</sequence>
<dbReference type="CDD" id="cd16414">
    <property type="entry name" value="dndB_like"/>
    <property type="match status" value="1"/>
</dbReference>
<name>A0A077NL33_XENBV</name>
<accession>A0A077NL33</accession>
<dbReference type="Pfam" id="PF14072">
    <property type="entry name" value="DndB"/>
    <property type="match status" value="1"/>
</dbReference>
<dbReference type="NCBIfam" id="TIGR03187">
    <property type="entry name" value="DGQHR"/>
    <property type="match status" value="1"/>
</dbReference>
<comment type="caution">
    <text evidence="1">The sequence shown here is derived from an EMBL/GenBank/DDBJ whole genome shotgun (WGS) entry which is preliminary data.</text>
</comment>
<dbReference type="InterPro" id="IPR017601">
    <property type="entry name" value="DGQHR-contain_dom"/>
</dbReference>
<proteinExistence type="predicted"/>
<protein>
    <submittedName>
        <fullName evidence="1">DGQHR domain protein</fullName>
    </submittedName>
</protein>
<organism evidence="1">
    <name type="scientific">Xenorhabdus bovienii str. puntauvense</name>
    <dbReference type="NCBI Taxonomy" id="1398201"/>
    <lineage>
        <taxon>Bacteria</taxon>
        <taxon>Pseudomonadati</taxon>
        <taxon>Pseudomonadota</taxon>
        <taxon>Gammaproteobacteria</taxon>
        <taxon>Enterobacterales</taxon>
        <taxon>Morganellaceae</taxon>
        <taxon>Xenorhabdus</taxon>
    </lineage>
</organism>
<dbReference type="EMBL" id="CBSW010000272">
    <property type="protein sequence ID" value="CDG99012.1"/>
    <property type="molecule type" value="Genomic_DNA"/>
</dbReference>
<dbReference type="InterPro" id="IPR017642">
    <property type="entry name" value="DNA_S_mod_DndB"/>
</dbReference>